<organism evidence="1 2">
    <name type="scientific">Actinopolymorpha pittospori</name>
    <dbReference type="NCBI Taxonomy" id="648752"/>
    <lineage>
        <taxon>Bacteria</taxon>
        <taxon>Bacillati</taxon>
        <taxon>Actinomycetota</taxon>
        <taxon>Actinomycetes</taxon>
        <taxon>Propionibacteriales</taxon>
        <taxon>Actinopolymorphaceae</taxon>
        <taxon>Actinopolymorpha</taxon>
    </lineage>
</organism>
<protein>
    <recommendedName>
        <fullName evidence="3">Aminoglycoside phosphotransferase domain-containing protein</fullName>
    </recommendedName>
</protein>
<reference evidence="1" key="1">
    <citation type="submission" date="2020-10" db="EMBL/GenBank/DDBJ databases">
        <title>Sequencing the genomes of 1000 actinobacteria strains.</title>
        <authorList>
            <person name="Klenk H.-P."/>
        </authorList>
    </citation>
    <scope>NUCLEOTIDE SEQUENCE</scope>
    <source>
        <strain evidence="1">DSM 45354</strain>
    </source>
</reference>
<dbReference type="InterPro" id="IPR011009">
    <property type="entry name" value="Kinase-like_dom_sf"/>
</dbReference>
<evidence type="ECO:0008006" key="3">
    <source>
        <dbReference type="Google" id="ProtNLM"/>
    </source>
</evidence>
<evidence type="ECO:0000313" key="1">
    <source>
        <dbReference type="EMBL" id="MBE1610290.1"/>
    </source>
</evidence>
<accession>A0A927RFK0</accession>
<dbReference type="RefSeq" id="WP_192753681.1">
    <property type="nucleotide sequence ID" value="NZ_BAABJL010000095.1"/>
</dbReference>
<comment type="caution">
    <text evidence="1">The sequence shown here is derived from an EMBL/GenBank/DDBJ whole genome shotgun (WGS) entry which is preliminary data.</text>
</comment>
<dbReference type="SUPFAM" id="SSF56112">
    <property type="entry name" value="Protein kinase-like (PK-like)"/>
    <property type="match status" value="1"/>
</dbReference>
<dbReference type="EMBL" id="JADBEM010000001">
    <property type="protein sequence ID" value="MBE1610290.1"/>
    <property type="molecule type" value="Genomic_DNA"/>
</dbReference>
<evidence type="ECO:0000313" key="2">
    <source>
        <dbReference type="Proteomes" id="UP000638648"/>
    </source>
</evidence>
<sequence length="339" mass="36770">MEADRGPESFEEISDTERAVHGAVTLPELHRFLDAWAQDRLGSAIAEVRFRAGRIDAVWGVELQDGRAAVIKAHRTPADLDAAQATVDAQRALAAAGFPCPVPLAGPEEVEGRVLTAETLIVGASPDGRDPAVRRLLADGLSRHIEMLRARPDLLQRAGSGPSWCHYQSGPWPVPHDTIVDFRATLAGFEWLDAFGQRAADQILNNREAEKTVVGHADWYAGNTAVVEGQLVGTFDWELVADTEAVIAGFTASSYASSATTGGGLSTPEEVADFLHNYEEVRGQPFSTRERRTAAAAAAWILAFNARWQAALIVHGICDYATIALVQEHQEDYLSLSWH</sequence>
<name>A0A927RFK0_9ACTN</name>
<dbReference type="AlphaFoldDB" id="A0A927RFK0"/>
<dbReference type="Proteomes" id="UP000638648">
    <property type="component" value="Unassembled WGS sequence"/>
</dbReference>
<keyword evidence="2" id="KW-1185">Reference proteome</keyword>
<gene>
    <name evidence="1" type="ORF">HEB94_007138</name>
</gene>
<proteinExistence type="predicted"/>